<dbReference type="RefSeq" id="WP_239261885.1">
    <property type="nucleotide sequence ID" value="NZ_JAKRCV010000004.1"/>
</dbReference>
<evidence type="ECO:0000313" key="4">
    <source>
        <dbReference type="Proteomes" id="UP001521931"/>
    </source>
</evidence>
<evidence type="ECO:0000313" key="3">
    <source>
        <dbReference type="EMBL" id="MCG7320714.1"/>
    </source>
</evidence>
<name>A0ABS9PYK3_9MICO</name>
<dbReference type="Pfam" id="PF08447">
    <property type="entry name" value="PAS_3"/>
    <property type="match status" value="1"/>
</dbReference>
<keyword evidence="4" id="KW-1185">Reference proteome</keyword>
<organism evidence="3 4">
    <name type="scientific">Arsenicicoccus bolidensis</name>
    <dbReference type="NCBI Taxonomy" id="229480"/>
    <lineage>
        <taxon>Bacteria</taxon>
        <taxon>Bacillati</taxon>
        <taxon>Actinomycetota</taxon>
        <taxon>Actinomycetes</taxon>
        <taxon>Micrococcales</taxon>
        <taxon>Intrasporangiaceae</taxon>
        <taxon>Arsenicicoccus</taxon>
    </lineage>
</organism>
<dbReference type="Proteomes" id="UP001521931">
    <property type="component" value="Unassembled WGS sequence"/>
</dbReference>
<dbReference type="EMBL" id="JAKRCV010000004">
    <property type="protein sequence ID" value="MCG7320714.1"/>
    <property type="molecule type" value="Genomic_DNA"/>
</dbReference>
<feature type="domain" description="STAS" evidence="1">
    <location>
        <begin position="231"/>
        <end position="339"/>
    </location>
</feature>
<dbReference type="Gene3D" id="3.30.750.24">
    <property type="entry name" value="STAS domain"/>
    <property type="match status" value="1"/>
</dbReference>
<comment type="caution">
    <text evidence="3">The sequence shown here is derived from an EMBL/GenBank/DDBJ whole genome shotgun (WGS) entry which is preliminary data.</text>
</comment>
<dbReference type="InterPro" id="IPR035965">
    <property type="entry name" value="PAS-like_dom_sf"/>
</dbReference>
<dbReference type="SUPFAM" id="SSF52091">
    <property type="entry name" value="SpoIIaa-like"/>
    <property type="match status" value="1"/>
</dbReference>
<dbReference type="SUPFAM" id="SSF55785">
    <property type="entry name" value="PYP-like sensor domain (PAS domain)"/>
    <property type="match status" value="1"/>
</dbReference>
<reference evidence="3 4" key="1">
    <citation type="submission" date="2022-02" db="EMBL/GenBank/DDBJ databases">
        <title>Uncovering new skin microbiome diversity through culturing and metagenomics.</title>
        <authorList>
            <person name="Conlan S."/>
            <person name="Deming C."/>
            <person name="Nisc Comparative Sequencing Program N."/>
            <person name="Segre J.A."/>
        </authorList>
    </citation>
    <scope>NUCLEOTIDE SEQUENCE [LARGE SCALE GENOMIC DNA]</scope>
    <source>
        <strain evidence="3 4">ACRQZ</strain>
    </source>
</reference>
<proteinExistence type="predicted"/>
<dbReference type="InterPro" id="IPR002645">
    <property type="entry name" value="STAS_dom"/>
</dbReference>
<dbReference type="InterPro" id="IPR013655">
    <property type="entry name" value="PAS_fold_3"/>
</dbReference>
<evidence type="ECO:0000259" key="1">
    <source>
        <dbReference type="PROSITE" id="PS50801"/>
    </source>
</evidence>
<dbReference type="SMART" id="SM01012">
    <property type="entry name" value="ANTAR"/>
    <property type="match status" value="1"/>
</dbReference>
<dbReference type="PROSITE" id="PS50921">
    <property type="entry name" value="ANTAR"/>
    <property type="match status" value="1"/>
</dbReference>
<evidence type="ECO:0000259" key="2">
    <source>
        <dbReference type="PROSITE" id="PS50921"/>
    </source>
</evidence>
<gene>
    <name evidence="3" type="ORF">MHL29_02235</name>
</gene>
<dbReference type="Gene3D" id="3.30.450.20">
    <property type="entry name" value="PAS domain"/>
    <property type="match status" value="1"/>
</dbReference>
<dbReference type="Gene3D" id="1.10.10.10">
    <property type="entry name" value="Winged helix-like DNA-binding domain superfamily/Winged helix DNA-binding domain"/>
    <property type="match status" value="1"/>
</dbReference>
<dbReference type="InterPro" id="IPR036513">
    <property type="entry name" value="STAS_dom_sf"/>
</dbReference>
<feature type="domain" description="ANTAR" evidence="2">
    <location>
        <begin position="123"/>
        <end position="184"/>
    </location>
</feature>
<dbReference type="InterPro" id="IPR005561">
    <property type="entry name" value="ANTAR"/>
</dbReference>
<dbReference type="PROSITE" id="PS50801">
    <property type="entry name" value="STAS"/>
    <property type="match status" value="1"/>
</dbReference>
<sequence length="339" mass="35832">MSDLRDDRPTIRPASWRVEVHSPRDLDWSISPELYALHGLEPGRGPDGLDLFIAHIHPDDADLAEKASAALRRGEAFAHRRRLVRPDGQSRDVLAVGLGEYDAAGTLVGASGYLLDVGPMVQQAVAEEMTGQLGEVVEARAIIEQAKGVLVVAYGITADHAFALLGWYSQRTNTRVRAIAARLVEGATSRVGDPADLDRILSVLLDPRCAALRDAPEGGGAQNWAAARMPPVVTVRRHRGVPVIAVTGDVDAARAAEVVPQLRDELAALPRPTQPHVLDLSGVGYLGPAAVMAVAGVVAKHLSTPADLRVVAGGARAQLVAAGLPRSRVVRRSGASESV</sequence>
<accession>A0ABS9PYK3</accession>
<protein>
    <submittedName>
        <fullName evidence="3">ANTAR domain-containing protein</fullName>
    </submittedName>
</protein>
<dbReference type="InterPro" id="IPR036388">
    <property type="entry name" value="WH-like_DNA-bd_sf"/>
</dbReference>
<dbReference type="Pfam" id="PF03861">
    <property type="entry name" value="ANTAR"/>
    <property type="match status" value="1"/>
</dbReference>